<evidence type="ECO:0000256" key="6">
    <source>
        <dbReference type="SAM" id="MobiDB-lite"/>
    </source>
</evidence>
<feature type="transmembrane region" description="Helical" evidence="7">
    <location>
        <begin position="271"/>
        <end position="290"/>
    </location>
</feature>
<feature type="transmembrane region" description="Helical" evidence="7">
    <location>
        <begin position="193"/>
        <end position="214"/>
    </location>
</feature>
<feature type="transmembrane region" description="Helical" evidence="7">
    <location>
        <begin position="221"/>
        <end position="239"/>
    </location>
</feature>
<gene>
    <name evidence="8" type="ORF">KUTeg_008381</name>
</gene>
<evidence type="ECO:0000256" key="1">
    <source>
        <dbReference type="ARBA" id="ARBA00004141"/>
    </source>
</evidence>
<protein>
    <recommendedName>
        <fullName evidence="10">Solute carrier family 23 member 2</fullName>
    </recommendedName>
</protein>
<comment type="subcellular location">
    <subcellularLocation>
        <location evidence="1">Membrane</location>
        <topology evidence="1">Multi-pass membrane protein</topology>
    </subcellularLocation>
</comment>
<evidence type="ECO:0000256" key="7">
    <source>
        <dbReference type="SAM" id="Phobius"/>
    </source>
</evidence>
<keyword evidence="3 7" id="KW-0812">Transmembrane</keyword>
<feature type="region of interest" description="Disordered" evidence="6">
    <location>
        <begin position="463"/>
        <end position="491"/>
    </location>
</feature>
<evidence type="ECO:0000256" key="5">
    <source>
        <dbReference type="ARBA" id="ARBA00023136"/>
    </source>
</evidence>
<dbReference type="PANTHER" id="PTHR11119">
    <property type="entry name" value="XANTHINE-URACIL / VITAMIN C PERMEASE FAMILY MEMBER"/>
    <property type="match status" value="1"/>
</dbReference>
<evidence type="ECO:0000256" key="4">
    <source>
        <dbReference type="ARBA" id="ARBA00022989"/>
    </source>
</evidence>
<evidence type="ECO:0008006" key="10">
    <source>
        <dbReference type="Google" id="ProtNLM"/>
    </source>
</evidence>
<dbReference type="Proteomes" id="UP001217089">
    <property type="component" value="Unassembled WGS sequence"/>
</dbReference>
<keyword evidence="4 7" id="KW-1133">Transmembrane helix</keyword>
<accession>A0ABQ9F906</accession>
<organism evidence="8 9">
    <name type="scientific">Tegillarca granosa</name>
    <name type="common">Malaysian cockle</name>
    <name type="synonym">Anadara granosa</name>
    <dbReference type="NCBI Taxonomy" id="220873"/>
    <lineage>
        <taxon>Eukaryota</taxon>
        <taxon>Metazoa</taxon>
        <taxon>Spiralia</taxon>
        <taxon>Lophotrochozoa</taxon>
        <taxon>Mollusca</taxon>
        <taxon>Bivalvia</taxon>
        <taxon>Autobranchia</taxon>
        <taxon>Pteriomorphia</taxon>
        <taxon>Arcoida</taxon>
        <taxon>Arcoidea</taxon>
        <taxon>Arcidae</taxon>
        <taxon>Tegillarca</taxon>
    </lineage>
</organism>
<name>A0ABQ9F906_TEGGR</name>
<comment type="similarity">
    <text evidence="2">Belongs to the nucleobase:cation symporter-2 (NCS2) (TC 2.A.40) family.</text>
</comment>
<dbReference type="InterPro" id="IPR006043">
    <property type="entry name" value="NCS2"/>
</dbReference>
<proteinExistence type="inferred from homology"/>
<evidence type="ECO:0000313" key="8">
    <source>
        <dbReference type="EMBL" id="KAJ8313820.1"/>
    </source>
</evidence>
<reference evidence="8 9" key="1">
    <citation type="submission" date="2022-12" db="EMBL/GenBank/DDBJ databases">
        <title>Chromosome-level genome of Tegillarca granosa.</title>
        <authorList>
            <person name="Kim J."/>
        </authorList>
    </citation>
    <scope>NUCLEOTIDE SEQUENCE [LARGE SCALE GENOMIC DNA]</scope>
    <source>
        <strain evidence="8">Teg-2019</strain>
        <tissue evidence="8">Adductor muscle</tissue>
    </source>
</reference>
<sequence>MEENMAHNQVFETSTEDITFRKQDEDHETKKKKNSVVEVNIEYQTQLYTVDETPPWYLCVLLGFQQNLVIEIERRCDKITIDFEYSSTQPWFFFYINRPQLSPKYFRFNRLPILQGGTFAFLTPTIGILSLPHWSCPYTDGKTNVTELPEYGSPQHKEMWYSRLREIQGAIMVASFFQIFIGFSGIIGAVLKFIGPLSITPTIALIGLALFPAASNLASKNWYIALMTMFLITLFSQYLRNIGVPVCRYEKGKGCGMYRLQIFKLFPVGQWGVPTVSVAGVFGMLAGVLASMVESVGDYYACARLAGAPPPPFHAVNRGIGIEGISCVLAGAWGSGNGTTSYSENVGAIGITKVGSRRVVQVGGIIMILLGCFGKFGALFVTIPDPVVGGVFMIMFGTDEERGIKKWREQRTTSDDIESDQTSLDVYNLPLIQKYLDRMSCTKYLPFCPSFDIRVFCGRRGNDKETEKRNGESNNKNKTQPDVKTKETTSL</sequence>
<dbReference type="EMBL" id="JARBDR010000342">
    <property type="protein sequence ID" value="KAJ8313820.1"/>
    <property type="molecule type" value="Genomic_DNA"/>
</dbReference>
<feature type="compositionally biased region" description="Basic and acidic residues" evidence="6">
    <location>
        <begin position="479"/>
        <end position="491"/>
    </location>
</feature>
<comment type="caution">
    <text evidence="8">The sequence shown here is derived from an EMBL/GenBank/DDBJ whole genome shotgun (WGS) entry which is preliminary data.</text>
</comment>
<evidence type="ECO:0000256" key="2">
    <source>
        <dbReference type="ARBA" id="ARBA00008821"/>
    </source>
</evidence>
<keyword evidence="9" id="KW-1185">Reference proteome</keyword>
<keyword evidence="5 7" id="KW-0472">Membrane</keyword>
<feature type="transmembrane region" description="Helical" evidence="7">
    <location>
        <begin position="362"/>
        <end position="383"/>
    </location>
</feature>
<dbReference type="Pfam" id="PF00860">
    <property type="entry name" value="Xan_ur_permease"/>
    <property type="match status" value="2"/>
</dbReference>
<evidence type="ECO:0000313" key="9">
    <source>
        <dbReference type="Proteomes" id="UP001217089"/>
    </source>
</evidence>
<evidence type="ECO:0000256" key="3">
    <source>
        <dbReference type="ARBA" id="ARBA00022692"/>
    </source>
</evidence>
<feature type="transmembrane region" description="Helical" evidence="7">
    <location>
        <begin position="167"/>
        <end position="187"/>
    </location>
</feature>